<dbReference type="PIRSF" id="PIRSF005412">
    <property type="entry name" value="UCP005412_abhydr"/>
    <property type="match status" value="1"/>
</dbReference>
<dbReference type="SUPFAM" id="SSF53474">
    <property type="entry name" value="alpha/beta-Hydrolases"/>
    <property type="match status" value="1"/>
</dbReference>
<keyword evidence="2" id="KW-0443">Lipid metabolism</keyword>
<dbReference type="Proteomes" id="UP000449547">
    <property type="component" value="Unassembled WGS sequence"/>
</dbReference>
<comment type="caution">
    <text evidence="5">The sequence shown here is derived from an EMBL/GenBank/DDBJ whole genome shotgun (WGS) entry which is preliminary data.</text>
</comment>
<feature type="region of interest" description="Disordered" evidence="3">
    <location>
        <begin position="469"/>
        <end position="492"/>
    </location>
</feature>
<dbReference type="Pfam" id="PF05057">
    <property type="entry name" value="DUF676"/>
    <property type="match status" value="1"/>
</dbReference>
<dbReference type="VEuPathDB" id="FungiDB:DIURU_004205"/>
<organism evidence="5 6">
    <name type="scientific">Diutina rugosa</name>
    <name type="common">Yeast</name>
    <name type="synonym">Candida rugosa</name>
    <dbReference type="NCBI Taxonomy" id="5481"/>
    <lineage>
        <taxon>Eukaryota</taxon>
        <taxon>Fungi</taxon>
        <taxon>Dikarya</taxon>
        <taxon>Ascomycota</taxon>
        <taxon>Saccharomycotina</taxon>
        <taxon>Pichiomycetes</taxon>
        <taxon>Debaryomycetaceae</taxon>
        <taxon>Diutina</taxon>
    </lineage>
</organism>
<dbReference type="InterPro" id="IPR029058">
    <property type="entry name" value="AB_hydrolase_fold"/>
</dbReference>
<protein>
    <recommendedName>
        <fullName evidence="4">DUF676 domain-containing protein</fullName>
    </recommendedName>
</protein>
<feature type="region of interest" description="Disordered" evidence="3">
    <location>
        <begin position="624"/>
        <end position="644"/>
    </location>
</feature>
<sequence>MVWYQDKHQLHLGDGCRYHVQFDASKTATPPSVLYLRIKNTERSGVRAVHLLSGPFTFYCHVVPVNYDHRVKFNQGEDPEVKFKYQVKPGKSFNMKLLLNANSELRDRPGVYQWDIDILSMIVISKRPTVTYEMVIGPNPAELKMVTSISSQVESAPKLETDPITVKKLHTDEIWATPPRDPSKDIHLVILTHGIFSNVTDDLLYVRDQIVEHATDNVLVRGYEGNRGKTERGVERQGRRVGAYVLELIDSYHGRITKLSFIGHSLGGLVQLYAIKYMLLSRGDDYFTKNNIELDNFVCLASPLLGILTEMSFIISWFLDLGSLGKTGRDLTLAKKHSLWGGEDDTTSRPFLETLPDEPLETALRSFNHRTVYANAVNDGIVPLRTSAILYLDYGALGDVNKIKENQQLDTAKHDVTKVTTNDEHQVEEVPYESSQTESQDATLEASPIKRRLRHDMTRKELRVLAMSGRGIDPNSDDSSEFTSDRTDDDEEEYTFNIPPKASSVQSALNSLINPVPSMSFVTDPSSRDPVIFHDKYYCFKETPQIPESKTVIMSRVFQNKDWKLKKQVKIASKYHSAGCTWRKVLVNLPPDAHNNIVVRRRFANGFGWGVIDHMTENLFCKNAGSSPPPAKQTEEISNSPPKL</sequence>
<accession>A0A642UI21</accession>
<dbReference type="GeneID" id="54782856"/>
<dbReference type="InterPro" id="IPR007751">
    <property type="entry name" value="DUF676_lipase-like"/>
</dbReference>
<evidence type="ECO:0000313" key="6">
    <source>
        <dbReference type="Proteomes" id="UP000449547"/>
    </source>
</evidence>
<evidence type="ECO:0000256" key="3">
    <source>
        <dbReference type="SAM" id="MobiDB-lite"/>
    </source>
</evidence>
<dbReference type="InterPro" id="IPR044294">
    <property type="entry name" value="Lipase-like"/>
</dbReference>
<reference evidence="5 6" key="1">
    <citation type="submission" date="2019-07" db="EMBL/GenBank/DDBJ databases">
        <title>Genome assembly of two rare yeast pathogens: Diutina rugosa and Trichomonascus ciferrii.</title>
        <authorList>
            <person name="Mixao V."/>
            <person name="Saus E."/>
            <person name="Hansen A."/>
            <person name="Lass-Flor C."/>
            <person name="Gabaldon T."/>
        </authorList>
    </citation>
    <scope>NUCLEOTIDE SEQUENCE [LARGE SCALE GENOMIC DNA]</scope>
    <source>
        <strain evidence="5 6">CBS 613</strain>
    </source>
</reference>
<keyword evidence="6" id="KW-1185">Reference proteome</keyword>
<evidence type="ECO:0000256" key="2">
    <source>
        <dbReference type="ARBA" id="ARBA00022963"/>
    </source>
</evidence>
<evidence type="ECO:0000259" key="4">
    <source>
        <dbReference type="Pfam" id="PF05057"/>
    </source>
</evidence>
<feature type="region of interest" description="Disordered" evidence="3">
    <location>
        <begin position="421"/>
        <end position="445"/>
    </location>
</feature>
<dbReference type="InterPro" id="IPR016445">
    <property type="entry name" value="Rog1_fam"/>
</dbReference>
<name>A0A642UI21_DIURU</name>
<comment type="similarity">
    <text evidence="1">Belongs to the putative lipase ROG1 family.</text>
</comment>
<dbReference type="PANTHER" id="PTHR12482:SF62">
    <property type="entry name" value="LIPASE ROG1-RELATED"/>
    <property type="match status" value="1"/>
</dbReference>
<evidence type="ECO:0000256" key="1">
    <source>
        <dbReference type="ARBA" id="ARBA00007920"/>
    </source>
</evidence>
<dbReference type="OrthoDB" id="5368485at2759"/>
<dbReference type="Gene3D" id="3.40.50.1820">
    <property type="entry name" value="alpha/beta hydrolase"/>
    <property type="match status" value="1"/>
</dbReference>
<gene>
    <name evidence="5" type="ORF">DIURU_004205</name>
</gene>
<dbReference type="OMA" id="FSNIGCD"/>
<evidence type="ECO:0000313" key="5">
    <source>
        <dbReference type="EMBL" id="KAA8899538.1"/>
    </source>
</evidence>
<feature type="domain" description="DUF676" evidence="4">
    <location>
        <begin position="183"/>
        <end position="386"/>
    </location>
</feature>
<keyword evidence="2" id="KW-0442">Lipid degradation</keyword>
<dbReference type="AlphaFoldDB" id="A0A642UI21"/>
<dbReference type="GO" id="GO:0047372">
    <property type="term" value="F:monoacylglycerol lipase activity"/>
    <property type="evidence" value="ECO:0007669"/>
    <property type="project" value="TreeGrafter"/>
</dbReference>
<proteinExistence type="inferred from homology"/>
<dbReference type="GO" id="GO:0016042">
    <property type="term" value="P:lipid catabolic process"/>
    <property type="evidence" value="ECO:0007669"/>
    <property type="project" value="UniProtKB-KW"/>
</dbReference>
<dbReference type="RefSeq" id="XP_034010939.1">
    <property type="nucleotide sequence ID" value="XM_034157053.1"/>
</dbReference>
<dbReference type="EMBL" id="SWFT01000122">
    <property type="protein sequence ID" value="KAA8899538.1"/>
    <property type="molecule type" value="Genomic_DNA"/>
</dbReference>
<feature type="compositionally biased region" description="Polar residues" evidence="3">
    <location>
        <begin position="433"/>
        <end position="442"/>
    </location>
</feature>
<dbReference type="PANTHER" id="PTHR12482">
    <property type="entry name" value="LIPASE ROG1-RELATED-RELATED"/>
    <property type="match status" value="1"/>
</dbReference>